<keyword evidence="2" id="KW-1185">Reference proteome</keyword>
<proteinExistence type="predicted"/>
<reference evidence="1" key="1">
    <citation type="submission" date="2023-06" db="EMBL/GenBank/DDBJ databases">
        <authorList>
            <consortium name="Lawrence Berkeley National Laboratory"/>
            <person name="Ahrendt S."/>
            <person name="Sahu N."/>
            <person name="Indic B."/>
            <person name="Wong-Bajracharya J."/>
            <person name="Merenyi Z."/>
            <person name="Ke H.-M."/>
            <person name="Monk M."/>
            <person name="Kocsube S."/>
            <person name="Drula E."/>
            <person name="Lipzen A."/>
            <person name="Balint B."/>
            <person name="Henrissat B."/>
            <person name="Andreopoulos B."/>
            <person name="Martin F.M."/>
            <person name="Harder C.B."/>
            <person name="Rigling D."/>
            <person name="Ford K.L."/>
            <person name="Foster G.D."/>
            <person name="Pangilinan J."/>
            <person name="Papanicolaou A."/>
            <person name="Barry K."/>
            <person name="LaButti K."/>
            <person name="Viragh M."/>
            <person name="Koriabine M."/>
            <person name="Yan M."/>
            <person name="Riley R."/>
            <person name="Champramary S."/>
            <person name="Plett K.L."/>
            <person name="Tsai I.J."/>
            <person name="Slot J."/>
            <person name="Sipos G."/>
            <person name="Plett J."/>
            <person name="Nagy L.G."/>
            <person name="Grigoriev I.V."/>
        </authorList>
    </citation>
    <scope>NUCLEOTIDE SEQUENCE</scope>
    <source>
        <strain evidence="1">FPL87.14</strain>
    </source>
</reference>
<dbReference type="Proteomes" id="UP001175226">
    <property type="component" value="Unassembled WGS sequence"/>
</dbReference>
<dbReference type="EMBL" id="JAUEPT010000063">
    <property type="protein sequence ID" value="KAK0435376.1"/>
    <property type="molecule type" value="Genomic_DNA"/>
</dbReference>
<dbReference type="PANTHER" id="PTHR31912">
    <property type="entry name" value="IP13529P"/>
    <property type="match status" value="1"/>
</dbReference>
<dbReference type="PANTHER" id="PTHR31912:SF34">
    <property type="entry name" value="NOTOCHORD-RELATED PROTEIN"/>
    <property type="match status" value="1"/>
</dbReference>
<accession>A0AA39MHT3</accession>
<gene>
    <name evidence="1" type="ORF">EV421DRAFT_1716660</name>
</gene>
<organism evidence="1 2">
    <name type="scientific">Armillaria borealis</name>
    <dbReference type="NCBI Taxonomy" id="47425"/>
    <lineage>
        <taxon>Eukaryota</taxon>
        <taxon>Fungi</taxon>
        <taxon>Dikarya</taxon>
        <taxon>Basidiomycota</taxon>
        <taxon>Agaricomycotina</taxon>
        <taxon>Agaricomycetes</taxon>
        <taxon>Agaricomycetidae</taxon>
        <taxon>Agaricales</taxon>
        <taxon>Marasmiineae</taxon>
        <taxon>Physalacriaceae</taxon>
        <taxon>Armillaria</taxon>
    </lineage>
</organism>
<evidence type="ECO:0000313" key="2">
    <source>
        <dbReference type="Proteomes" id="UP001175226"/>
    </source>
</evidence>
<feature type="non-terminal residue" evidence="1">
    <location>
        <position position="1"/>
    </location>
</feature>
<name>A0AA39MHT3_9AGAR</name>
<sequence length="224" mass="25637">GLDPHTDTPVEILHVVLLGFVKYLWCDVVHNQLSKNEAKKRQLMVRLSSVDVEGMGLPPLAGHTLVTYCGSLTGRDFRAIAQVAPFVLKNFVQDNCYQTWIALSKLVPLIWQPEIEDIDAYVVSVLQITRSHPSSDRYIQDLLQKEIDCFLQCVAQWTCRWFNKPKFHILVHLPDHIRRFGPAMLFATEAFESFNAIIRSKSVHSNRHAPSRDIARAFAQCNRI</sequence>
<dbReference type="AlphaFoldDB" id="A0AA39MHT3"/>
<protein>
    <submittedName>
        <fullName evidence="1">Uncharacterized protein</fullName>
    </submittedName>
</protein>
<comment type="caution">
    <text evidence="1">The sequence shown here is derived from an EMBL/GenBank/DDBJ whole genome shotgun (WGS) entry which is preliminary data.</text>
</comment>
<evidence type="ECO:0000313" key="1">
    <source>
        <dbReference type="EMBL" id="KAK0435376.1"/>
    </source>
</evidence>